<dbReference type="Proteomes" id="UP000198539">
    <property type="component" value="Unassembled WGS sequence"/>
</dbReference>
<protein>
    <submittedName>
        <fullName evidence="2">Uncharacterized protein</fullName>
    </submittedName>
</protein>
<name>A0A1H3ARQ6_9RHOB</name>
<dbReference type="STRING" id="564137.SAMN04488238_107105"/>
<reference evidence="2 3" key="1">
    <citation type="submission" date="2016-10" db="EMBL/GenBank/DDBJ databases">
        <authorList>
            <person name="de Groot N.N."/>
        </authorList>
    </citation>
    <scope>NUCLEOTIDE SEQUENCE [LARGE SCALE GENOMIC DNA]</scope>
    <source>
        <strain evidence="2 3">CGMCC 1.8894</strain>
    </source>
</reference>
<feature type="compositionally biased region" description="Basic and acidic residues" evidence="1">
    <location>
        <begin position="141"/>
        <end position="151"/>
    </location>
</feature>
<accession>A0A1H3ARQ6</accession>
<proteinExistence type="predicted"/>
<evidence type="ECO:0000256" key="1">
    <source>
        <dbReference type="SAM" id="MobiDB-lite"/>
    </source>
</evidence>
<feature type="compositionally biased region" description="Low complexity" evidence="1">
    <location>
        <begin position="73"/>
        <end position="110"/>
    </location>
</feature>
<evidence type="ECO:0000313" key="3">
    <source>
        <dbReference type="Proteomes" id="UP000198539"/>
    </source>
</evidence>
<dbReference type="OrthoDB" id="7874671at2"/>
<evidence type="ECO:0000313" key="2">
    <source>
        <dbReference type="EMBL" id="SDX32285.1"/>
    </source>
</evidence>
<dbReference type="EMBL" id="FNOM01000007">
    <property type="protein sequence ID" value="SDX32285.1"/>
    <property type="molecule type" value="Genomic_DNA"/>
</dbReference>
<sequence length="151" mass="16226">MFKFLFGTKNKAMVATETKRQTLERALAEVNEVLYMLDPKPKVLVDLASGRIEVTSPEYYPDETRALPAPDRPAAQSATPAPATPATPAAPSTPDQPAKAQAKPQPQPQKTGVAEPTKLQPRVPEPRVPTPSPPKPAVPEPKTKTNAKTDS</sequence>
<keyword evidence="3" id="KW-1185">Reference proteome</keyword>
<dbReference type="AlphaFoldDB" id="A0A1H3ARQ6"/>
<feature type="region of interest" description="Disordered" evidence="1">
    <location>
        <begin position="52"/>
        <end position="151"/>
    </location>
</feature>
<gene>
    <name evidence="2" type="ORF">SAMN04488238_107105</name>
</gene>
<organism evidence="2 3">
    <name type="scientific">Roseicitreum antarcticum</name>
    <dbReference type="NCBI Taxonomy" id="564137"/>
    <lineage>
        <taxon>Bacteria</taxon>
        <taxon>Pseudomonadati</taxon>
        <taxon>Pseudomonadota</taxon>
        <taxon>Alphaproteobacteria</taxon>
        <taxon>Rhodobacterales</taxon>
        <taxon>Paracoccaceae</taxon>
        <taxon>Roseicitreum</taxon>
    </lineage>
</organism>
<feature type="compositionally biased region" description="Pro residues" evidence="1">
    <location>
        <begin position="126"/>
        <end position="139"/>
    </location>
</feature>